<evidence type="ECO:0000256" key="3">
    <source>
        <dbReference type="RuleBase" id="RU000363"/>
    </source>
</evidence>
<dbReference type="AlphaFoldDB" id="A0A1Y2IYM4"/>
<dbReference type="Gene3D" id="3.40.50.720">
    <property type="entry name" value="NAD(P)-binding Rossmann-like Domain"/>
    <property type="match status" value="1"/>
</dbReference>
<sequence>MSAQQKVVLVTGCSDGGIGSELCKQYAAKGCKVYATARRIEAMGSLTHPNIACARMDVTDEASIKAVVDEINEKEGRIDVLVNNAGLTCSGPTAEVDMERIQRTYDTNVFGIIRAARIVIPHMAARKSGTIVNIGSILGETPLPFAGIYASTKAAVRSLSETLYMECLPLGISVVHVNTGGARTNIVKNMGQQFSVPSTTLYAPYEEVIREEFNPKRVEQGSPPEHIARVVVEKSIAAKPDRYISVGAGSFLVDSILPWIPRGWLLRMLWNFMVEKKKTTVDKSK</sequence>
<gene>
    <name evidence="4" type="ORF">PYCCODRAFT_1405226</name>
</gene>
<reference evidence="4 5" key="1">
    <citation type="journal article" date="2015" name="Biotechnol. Biofuels">
        <title>Enhanced degradation of softwood versus hardwood by the white-rot fungus Pycnoporus coccineus.</title>
        <authorList>
            <person name="Couturier M."/>
            <person name="Navarro D."/>
            <person name="Chevret D."/>
            <person name="Henrissat B."/>
            <person name="Piumi F."/>
            <person name="Ruiz-Duenas F.J."/>
            <person name="Martinez A.T."/>
            <person name="Grigoriev I.V."/>
            <person name="Riley R."/>
            <person name="Lipzen A."/>
            <person name="Berrin J.G."/>
            <person name="Master E.R."/>
            <person name="Rosso M.N."/>
        </authorList>
    </citation>
    <scope>NUCLEOTIDE SEQUENCE [LARGE SCALE GENOMIC DNA]</scope>
    <source>
        <strain evidence="4 5">BRFM310</strain>
    </source>
</reference>
<dbReference type="OrthoDB" id="2102561at2759"/>
<protein>
    <submittedName>
        <fullName evidence="4">NAD-P-binding protein</fullName>
    </submittedName>
</protein>
<dbReference type="Pfam" id="PF00106">
    <property type="entry name" value="adh_short"/>
    <property type="match status" value="1"/>
</dbReference>
<dbReference type="SUPFAM" id="SSF51735">
    <property type="entry name" value="NAD(P)-binding Rossmann-fold domains"/>
    <property type="match status" value="1"/>
</dbReference>
<evidence type="ECO:0000256" key="1">
    <source>
        <dbReference type="ARBA" id="ARBA00006484"/>
    </source>
</evidence>
<dbReference type="EMBL" id="KZ084091">
    <property type="protein sequence ID" value="OSD06255.1"/>
    <property type="molecule type" value="Genomic_DNA"/>
</dbReference>
<evidence type="ECO:0000313" key="4">
    <source>
        <dbReference type="EMBL" id="OSD06255.1"/>
    </source>
</evidence>
<keyword evidence="5" id="KW-1185">Reference proteome</keyword>
<dbReference type="PANTHER" id="PTHR44169:SF6">
    <property type="entry name" value="NADPH-DEPENDENT 1-ACYLDIHYDROXYACETONE PHOSPHATE REDUCTASE"/>
    <property type="match status" value="1"/>
</dbReference>
<comment type="similarity">
    <text evidence="1 3">Belongs to the short-chain dehydrogenases/reductases (SDR) family.</text>
</comment>
<evidence type="ECO:0000256" key="2">
    <source>
        <dbReference type="ARBA" id="ARBA00023002"/>
    </source>
</evidence>
<proteinExistence type="inferred from homology"/>
<keyword evidence="2" id="KW-0560">Oxidoreductase</keyword>
<accession>A0A1Y2IYM4</accession>
<dbReference type="GO" id="GO:0005783">
    <property type="term" value="C:endoplasmic reticulum"/>
    <property type="evidence" value="ECO:0007669"/>
    <property type="project" value="TreeGrafter"/>
</dbReference>
<name>A0A1Y2IYM4_TRAC3</name>
<organism evidence="4 5">
    <name type="scientific">Trametes coccinea (strain BRFM310)</name>
    <name type="common">Pycnoporus coccineus</name>
    <dbReference type="NCBI Taxonomy" id="1353009"/>
    <lineage>
        <taxon>Eukaryota</taxon>
        <taxon>Fungi</taxon>
        <taxon>Dikarya</taxon>
        <taxon>Basidiomycota</taxon>
        <taxon>Agaricomycotina</taxon>
        <taxon>Agaricomycetes</taxon>
        <taxon>Polyporales</taxon>
        <taxon>Polyporaceae</taxon>
        <taxon>Trametes</taxon>
    </lineage>
</organism>
<dbReference type="InterPro" id="IPR002347">
    <property type="entry name" value="SDR_fam"/>
</dbReference>
<dbReference type="STRING" id="1353009.A0A1Y2IYM4"/>
<dbReference type="InterPro" id="IPR036291">
    <property type="entry name" value="NAD(P)-bd_dom_sf"/>
</dbReference>
<dbReference type="PANTHER" id="PTHR44169">
    <property type="entry name" value="NADPH-DEPENDENT 1-ACYLDIHYDROXYACETONE PHOSPHATE REDUCTASE"/>
    <property type="match status" value="1"/>
</dbReference>
<dbReference type="PRINTS" id="PR00081">
    <property type="entry name" value="GDHRDH"/>
</dbReference>
<dbReference type="PRINTS" id="PR00080">
    <property type="entry name" value="SDRFAMILY"/>
</dbReference>
<dbReference type="Proteomes" id="UP000193067">
    <property type="component" value="Unassembled WGS sequence"/>
</dbReference>
<dbReference type="GO" id="GO:0016491">
    <property type="term" value="F:oxidoreductase activity"/>
    <property type="evidence" value="ECO:0007669"/>
    <property type="project" value="UniProtKB-KW"/>
</dbReference>
<dbReference type="CDD" id="cd05374">
    <property type="entry name" value="17beta-HSD-like_SDR_c"/>
    <property type="match status" value="1"/>
</dbReference>
<evidence type="ECO:0000313" key="5">
    <source>
        <dbReference type="Proteomes" id="UP000193067"/>
    </source>
</evidence>